<feature type="transmembrane region" description="Helical" evidence="3">
    <location>
        <begin position="94"/>
        <end position="115"/>
    </location>
</feature>
<name>A0ABU8WML5_9BURK</name>
<evidence type="ECO:0000313" key="6">
    <source>
        <dbReference type="Proteomes" id="UP001385892"/>
    </source>
</evidence>
<protein>
    <recommendedName>
        <fullName evidence="4">J domain-containing protein</fullName>
    </recommendedName>
</protein>
<dbReference type="Proteomes" id="UP001385892">
    <property type="component" value="Unassembled WGS sequence"/>
</dbReference>
<dbReference type="InterPro" id="IPR001623">
    <property type="entry name" value="DnaJ_domain"/>
</dbReference>
<dbReference type="RefSeq" id="WP_340343871.1">
    <property type="nucleotide sequence ID" value="NZ_JBBKZT010000008.1"/>
</dbReference>
<evidence type="ECO:0000256" key="2">
    <source>
        <dbReference type="SAM" id="MobiDB-lite"/>
    </source>
</evidence>
<dbReference type="SUPFAM" id="SSF46565">
    <property type="entry name" value="Chaperone J-domain"/>
    <property type="match status" value="1"/>
</dbReference>
<dbReference type="EMBL" id="JBBKZT010000008">
    <property type="protein sequence ID" value="MEJ8848751.1"/>
    <property type="molecule type" value="Genomic_DNA"/>
</dbReference>
<dbReference type="PRINTS" id="PR00625">
    <property type="entry name" value="JDOMAIN"/>
</dbReference>
<evidence type="ECO:0000259" key="4">
    <source>
        <dbReference type="PROSITE" id="PS50076"/>
    </source>
</evidence>
<proteinExistence type="predicted"/>
<keyword evidence="3" id="KW-0472">Membrane</keyword>
<evidence type="ECO:0000256" key="3">
    <source>
        <dbReference type="SAM" id="Phobius"/>
    </source>
</evidence>
<feature type="region of interest" description="Disordered" evidence="2">
    <location>
        <begin position="182"/>
        <end position="204"/>
    </location>
</feature>
<sequence length="204" mass="22737">MRPAYSVLGVQGNAKPAEIERAFNNSLTAFTRERLRSEAGAAAQLADVMEAYKVLRSPDMRAAHDRKLAKAVLTEQVSSWVEIRYSEGKERSRWARPLMLLVLLLSFIGGGAWYLEQQRDRAAAEAAVAQAEEAARQQAAARAEQQRIIEAHLVEKSRRDAAARELERRQQRELALAKAKRANVSQTQVQQVAAEGDEQTGLSR</sequence>
<keyword evidence="3" id="KW-0812">Transmembrane</keyword>
<feature type="coiled-coil region" evidence="1">
    <location>
        <begin position="114"/>
        <end position="144"/>
    </location>
</feature>
<dbReference type="Gene3D" id="1.10.287.110">
    <property type="entry name" value="DnaJ domain"/>
    <property type="match status" value="1"/>
</dbReference>
<gene>
    <name evidence="5" type="ORF">WKW82_18985</name>
</gene>
<comment type="caution">
    <text evidence="5">The sequence shown here is derived from an EMBL/GenBank/DDBJ whole genome shotgun (WGS) entry which is preliminary data.</text>
</comment>
<reference evidence="5 6" key="1">
    <citation type="submission" date="2024-03" db="EMBL/GenBank/DDBJ databases">
        <title>Novel species of the genus Variovorax.</title>
        <authorList>
            <person name="Liu Q."/>
            <person name="Xin Y.-H."/>
        </authorList>
    </citation>
    <scope>NUCLEOTIDE SEQUENCE [LARGE SCALE GENOMIC DNA]</scope>
    <source>
        <strain evidence="5 6">KACC 18900</strain>
    </source>
</reference>
<accession>A0ABU8WML5</accession>
<keyword evidence="6" id="KW-1185">Reference proteome</keyword>
<evidence type="ECO:0000313" key="5">
    <source>
        <dbReference type="EMBL" id="MEJ8848751.1"/>
    </source>
</evidence>
<dbReference type="InterPro" id="IPR036869">
    <property type="entry name" value="J_dom_sf"/>
</dbReference>
<evidence type="ECO:0000256" key="1">
    <source>
        <dbReference type="SAM" id="Coils"/>
    </source>
</evidence>
<keyword evidence="3" id="KW-1133">Transmembrane helix</keyword>
<organism evidence="5 6">
    <name type="scientific">Variovorax rhizosphaerae</name>
    <dbReference type="NCBI Taxonomy" id="1836200"/>
    <lineage>
        <taxon>Bacteria</taxon>
        <taxon>Pseudomonadati</taxon>
        <taxon>Pseudomonadota</taxon>
        <taxon>Betaproteobacteria</taxon>
        <taxon>Burkholderiales</taxon>
        <taxon>Comamonadaceae</taxon>
        <taxon>Variovorax</taxon>
    </lineage>
</organism>
<keyword evidence="1" id="KW-0175">Coiled coil</keyword>
<dbReference type="PROSITE" id="PS50076">
    <property type="entry name" value="DNAJ_2"/>
    <property type="match status" value="1"/>
</dbReference>
<feature type="domain" description="J" evidence="4">
    <location>
        <begin position="3"/>
        <end position="68"/>
    </location>
</feature>